<dbReference type="STRING" id="768710.DesyoDRAFT_3026"/>
<dbReference type="EMBL" id="CM001441">
    <property type="protein sequence ID" value="EHQ90071.1"/>
    <property type="molecule type" value="Genomic_DNA"/>
</dbReference>
<evidence type="ECO:0000313" key="3">
    <source>
        <dbReference type="EMBL" id="EHQ90071.1"/>
    </source>
</evidence>
<organism evidence="3 4">
    <name type="scientific">Desulfosporosinus youngiae DSM 17734</name>
    <dbReference type="NCBI Taxonomy" id="768710"/>
    <lineage>
        <taxon>Bacteria</taxon>
        <taxon>Bacillati</taxon>
        <taxon>Bacillota</taxon>
        <taxon>Clostridia</taxon>
        <taxon>Eubacteriales</taxon>
        <taxon>Desulfitobacteriaceae</taxon>
        <taxon>Desulfosporosinus</taxon>
    </lineage>
</organism>
<dbReference type="Gene3D" id="3.30.2310.20">
    <property type="entry name" value="RelE-like"/>
    <property type="match status" value="1"/>
</dbReference>
<evidence type="ECO:0000259" key="2">
    <source>
        <dbReference type="PROSITE" id="PS51740"/>
    </source>
</evidence>
<evidence type="ECO:0000313" key="4">
    <source>
        <dbReference type="Proteomes" id="UP000005104"/>
    </source>
</evidence>
<evidence type="ECO:0000256" key="1">
    <source>
        <dbReference type="PROSITE-ProRule" id="PRU01076"/>
    </source>
</evidence>
<dbReference type="Gene3D" id="2.10.260.10">
    <property type="match status" value="1"/>
</dbReference>
<dbReference type="AlphaFoldDB" id="H5XVI8"/>
<reference evidence="3 4" key="1">
    <citation type="submission" date="2011-11" db="EMBL/GenBank/DDBJ databases">
        <title>The Noncontiguous Finished genome of Desulfosporosinus youngiae DSM 17734.</title>
        <authorList>
            <consortium name="US DOE Joint Genome Institute (JGI-PGF)"/>
            <person name="Lucas S."/>
            <person name="Han J."/>
            <person name="Lapidus A."/>
            <person name="Cheng J.-F."/>
            <person name="Goodwin L."/>
            <person name="Pitluck S."/>
            <person name="Peters L."/>
            <person name="Ovchinnikova G."/>
            <person name="Lu M."/>
            <person name="Land M.L."/>
            <person name="Hauser L."/>
            <person name="Pester M."/>
            <person name="Spring S."/>
            <person name="Ollivier B."/>
            <person name="Rattei T."/>
            <person name="Klenk H.-P."/>
            <person name="Wagner M."/>
            <person name="Loy A."/>
            <person name="Woyke T.J."/>
        </authorList>
    </citation>
    <scope>NUCLEOTIDE SEQUENCE [LARGE SCALE GENOMIC DNA]</scope>
    <source>
        <strain evidence="3 4">DSM 17734</strain>
    </source>
</reference>
<name>H5XVI8_9FIRM</name>
<dbReference type="InterPro" id="IPR007159">
    <property type="entry name" value="SpoVT-AbrB_dom"/>
</dbReference>
<sequence>METYRVKVGTKGEIVLPVELRELLGLVEEDALDLCIDSEGKVFVRTAERSVRPLCDFFEDLIVNDLLAKGCSGDCLKKKLLERKLKLSTILDRLSEDSFRAHKNGQIIKCWDAQALTSLGIQKVPKGTYDVRITARGIHDLVALRKEELREITGVFERLEQDPFAYKRLRGPYYETYRVSFRCGTKECRVVYTIFEPENLIVIITVGARKVIYERLNGIA</sequence>
<dbReference type="SMART" id="SM00966">
    <property type="entry name" value="SpoVT_AbrB"/>
    <property type="match status" value="1"/>
</dbReference>
<keyword evidence="4" id="KW-1185">Reference proteome</keyword>
<dbReference type="NCBIfam" id="TIGR01439">
    <property type="entry name" value="lp_hng_hel_AbrB"/>
    <property type="match status" value="1"/>
</dbReference>
<dbReference type="eggNOG" id="COG2026">
    <property type="taxonomic scope" value="Bacteria"/>
</dbReference>
<accession>H5XVI8</accession>
<feature type="domain" description="SpoVT-AbrB" evidence="2">
    <location>
        <begin position="3"/>
        <end position="49"/>
    </location>
</feature>
<dbReference type="PROSITE" id="PS51740">
    <property type="entry name" value="SPOVT_ABRB"/>
    <property type="match status" value="1"/>
</dbReference>
<dbReference type="SUPFAM" id="SSF143011">
    <property type="entry name" value="RelE-like"/>
    <property type="match status" value="1"/>
</dbReference>
<dbReference type="InterPro" id="IPR035093">
    <property type="entry name" value="RelE/ParE_toxin_dom_sf"/>
</dbReference>
<dbReference type="Proteomes" id="UP000005104">
    <property type="component" value="Chromosome"/>
</dbReference>
<dbReference type="SUPFAM" id="SSF89447">
    <property type="entry name" value="AbrB/MazE/MraZ-like"/>
    <property type="match status" value="1"/>
</dbReference>
<dbReference type="OrthoDB" id="9815852at2"/>
<proteinExistence type="predicted"/>
<keyword evidence="1" id="KW-0238">DNA-binding</keyword>
<dbReference type="RefSeq" id="WP_007784293.1">
    <property type="nucleotide sequence ID" value="NZ_CM001441.1"/>
</dbReference>
<protein>
    <submittedName>
        <fullName evidence="3">Looped-hinge helix DNA binding domain, AbrB family</fullName>
    </submittedName>
</protein>
<dbReference type="HOGENOM" id="CLU_1254270_0_0_9"/>
<dbReference type="InterPro" id="IPR037914">
    <property type="entry name" value="SpoVT-AbrB_sf"/>
</dbReference>
<dbReference type="GO" id="GO:0003677">
    <property type="term" value="F:DNA binding"/>
    <property type="evidence" value="ECO:0007669"/>
    <property type="project" value="UniProtKB-UniRule"/>
</dbReference>
<gene>
    <name evidence="3" type="ORF">DesyoDRAFT_3026</name>
</gene>
<dbReference type="eggNOG" id="COG2002">
    <property type="taxonomic scope" value="Bacteria"/>
</dbReference>